<dbReference type="EMBL" id="JAOYOD010000001">
    <property type="protein sequence ID" value="MCV9385211.1"/>
    <property type="molecule type" value="Genomic_DNA"/>
</dbReference>
<dbReference type="Gene3D" id="3.40.50.300">
    <property type="entry name" value="P-loop containing nucleotide triphosphate hydrolases"/>
    <property type="match status" value="1"/>
</dbReference>
<accession>A0ABT3CN87</accession>
<sequence>MKVNIKRYFEEREKMLATQTVPGPVITISRTYGCDEGAVLKALIGKLNALGPGGMKQHLWKYVDKEILDESAKVLGITPIDVEHRVFLHHSAVVNELLSGFSKDYNLSDKEIINNVKDVIDTYARRGNVVIVGRGGVGVVRYLRNSLHIQLTAPLEARAKWVSEKQELSREESIDLIRRMDSYRRTWTEHLIEQPIDDGIFDLSLNMQHLSVEEIADIIVSLMQKRRLVPLHHAEEMSVY</sequence>
<dbReference type="RefSeq" id="WP_264136004.1">
    <property type="nucleotide sequence ID" value="NZ_JAOYOD010000001.1"/>
</dbReference>
<comment type="caution">
    <text evidence="1">The sequence shown here is derived from an EMBL/GenBank/DDBJ whole genome shotgun (WGS) entry which is preliminary data.</text>
</comment>
<keyword evidence="2" id="KW-1185">Reference proteome</keyword>
<reference evidence="1 2" key="1">
    <citation type="submission" date="2022-10" db="EMBL/GenBank/DDBJ databases">
        <title>Comparative genomics and taxonomic characterization of three novel marine species of genus Reichenbachiella exhibiting antioxidant and polysaccharide degradation activities.</title>
        <authorList>
            <person name="Muhammad N."/>
            <person name="Lee Y.-J."/>
            <person name="Ko J."/>
            <person name="Kim S.-G."/>
        </authorList>
    </citation>
    <scope>NUCLEOTIDE SEQUENCE [LARGE SCALE GENOMIC DNA]</scope>
    <source>
        <strain evidence="1 2">ABR2-5</strain>
    </source>
</reference>
<name>A0ABT3CN87_9BACT</name>
<protein>
    <submittedName>
        <fullName evidence="1">Cytidylate kinase-like family protein</fullName>
    </submittedName>
</protein>
<dbReference type="Proteomes" id="UP001300692">
    <property type="component" value="Unassembled WGS sequence"/>
</dbReference>
<dbReference type="SUPFAM" id="SSF52540">
    <property type="entry name" value="P-loop containing nucleoside triphosphate hydrolases"/>
    <property type="match status" value="1"/>
</dbReference>
<evidence type="ECO:0000313" key="1">
    <source>
        <dbReference type="EMBL" id="MCV9385211.1"/>
    </source>
</evidence>
<evidence type="ECO:0000313" key="2">
    <source>
        <dbReference type="Proteomes" id="UP001300692"/>
    </source>
</evidence>
<proteinExistence type="predicted"/>
<dbReference type="Pfam" id="PF13189">
    <property type="entry name" value="Cytidylate_kin2"/>
    <property type="match status" value="1"/>
</dbReference>
<organism evidence="1 2">
    <name type="scientific">Reichenbachiella ulvae</name>
    <dbReference type="NCBI Taxonomy" id="2980104"/>
    <lineage>
        <taxon>Bacteria</taxon>
        <taxon>Pseudomonadati</taxon>
        <taxon>Bacteroidota</taxon>
        <taxon>Cytophagia</taxon>
        <taxon>Cytophagales</taxon>
        <taxon>Reichenbachiellaceae</taxon>
        <taxon>Reichenbachiella</taxon>
    </lineage>
</organism>
<gene>
    <name evidence="1" type="ORF">N7U62_00975</name>
</gene>
<dbReference type="InterPro" id="IPR027417">
    <property type="entry name" value="P-loop_NTPase"/>
</dbReference>